<dbReference type="InterPro" id="IPR042197">
    <property type="entry name" value="Apaf_helical"/>
</dbReference>
<keyword evidence="2" id="KW-0547">Nucleotide-binding</keyword>
<dbReference type="Pfam" id="PF00931">
    <property type="entry name" value="NB-ARC"/>
    <property type="match status" value="2"/>
</dbReference>
<evidence type="ECO:0000256" key="4">
    <source>
        <dbReference type="ARBA" id="ARBA00022840"/>
    </source>
</evidence>
<dbReference type="Proteomes" id="UP000596660">
    <property type="component" value="Unplaced"/>
</dbReference>
<proteinExistence type="predicted"/>
<reference evidence="8" key="1">
    <citation type="journal article" date="2017" name="Nature">
        <title>The genome of Chenopodium quinoa.</title>
        <authorList>
            <person name="Jarvis D.E."/>
            <person name="Ho Y.S."/>
            <person name="Lightfoot D.J."/>
            <person name="Schmoeckel S.M."/>
            <person name="Li B."/>
            <person name="Borm T.J.A."/>
            <person name="Ohyanagi H."/>
            <person name="Mineta K."/>
            <person name="Michell C.T."/>
            <person name="Saber N."/>
            <person name="Kharbatia N.M."/>
            <person name="Rupper R.R."/>
            <person name="Sharp A.R."/>
            <person name="Dally N."/>
            <person name="Boughton B.A."/>
            <person name="Woo Y.H."/>
            <person name="Gao G."/>
            <person name="Schijlen E.G.W.M."/>
            <person name="Guo X."/>
            <person name="Momin A.A."/>
            <person name="Negrao S."/>
            <person name="Al-Babili S."/>
            <person name="Gehring C."/>
            <person name="Roessner U."/>
            <person name="Jung C."/>
            <person name="Murphy K."/>
            <person name="Arold S.T."/>
            <person name="Gojobori T."/>
            <person name="van der Linden C.G."/>
            <person name="van Loo E.N."/>
            <person name="Jellen E.N."/>
            <person name="Maughan P.J."/>
            <person name="Tester M."/>
        </authorList>
    </citation>
    <scope>NUCLEOTIDE SEQUENCE [LARGE SCALE GENOMIC DNA]</scope>
    <source>
        <strain evidence="8">cv. PI 614886</strain>
    </source>
</reference>
<feature type="domain" description="Disease resistance N-terminal" evidence="7">
    <location>
        <begin position="141"/>
        <end position="230"/>
    </location>
</feature>
<evidence type="ECO:0000259" key="6">
    <source>
        <dbReference type="Pfam" id="PF00931"/>
    </source>
</evidence>
<evidence type="ECO:0000256" key="5">
    <source>
        <dbReference type="SAM" id="SignalP"/>
    </source>
</evidence>
<feature type="chain" id="PRO_5031442847" evidence="5">
    <location>
        <begin position="21"/>
        <end position="531"/>
    </location>
</feature>
<dbReference type="InterPro" id="IPR002182">
    <property type="entry name" value="NB-ARC"/>
</dbReference>
<evidence type="ECO:0000256" key="1">
    <source>
        <dbReference type="ARBA" id="ARBA00022737"/>
    </source>
</evidence>
<evidence type="ECO:0000313" key="8">
    <source>
        <dbReference type="EnsemblPlants" id="AUR62031993-RA:cds"/>
    </source>
</evidence>
<accession>A0A803MM31</accession>
<evidence type="ECO:0000313" key="9">
    <source>
        <dbReference type="Proteomes" id="UP000596660"/>
    </source>
</evidence>
<dbReference type="GO" id="GO:0005524">
    <property type="term" value="F:ATP binding"/>
    <property type="evidence" value="ECO:0007669"/>
    <property type="project" value="UniProtKB-KW"/>
</dbReference>
<keyword evidence="4" id="KW-0067">ATP-binding</keyword>
<feature type="domain" description="NB-ARC" evidence="6">
    <location>
        <begin position="309"/>
        <end position="350"/>
    </location>
</feature>
<feature type="signal peptide" evidence="5">
    <location>
        <begin position="1"/>
        <end position="20"/>
    </location>
</feature>
<evidence type="ECO:0000259" key="7">
    <source>
        <dbReference type="Pfam" id="PF18052"/>
    </source>
</evidence>
<dbReference type="Gene3D" id="1.10.8.430">
    <property type="entry name" value="Helical domain of apoptotic protease-activating factors"/>
    <property type="match status" value="1"/>
</dbReference>
<dbReference type="EnsemblPlants" id="AUR62031993-RA">
    <property type="protein sequence ID" value="AUR62031993-RA:cds"/>
    <property type="gene ID" value="AUR62031993"/>
</dbReference>
<keyword evidence="1" id="KW-0677">Repeat</keyword>
<dbReference type="Gene3D" id="3.40.50.300">
    <property type="entry name" value="P-loop containing nucleotide triphosphate hydrolases"/>
    <property type="match status" value="2"/>
</dbReference>
<feature type="domain" description="NB-ARC" evidence="6">
    <location>
        <begin position="353"/>
        <end position="434"/>
    </location>
</feature>
<keyword evidence="9" id="KW-1185">Reference proteome</keyword>
<dbReference type="PRINTS" id="PR00364">
    <property type="entry name" value="DISEASERSIST"/>
</dbReference>
<dbReference type="InterPro" id="IPR041118">
    <property type="entry name" value="Rx_N"/>
</dbReference>
<evidence type="ECO:0000256" key="3">
    <source>
        <dbReference type="ARBA" id="ARBA00022821"/>
    </source>
</evidence>
<dbReference type="InterPro" id="IPR027417">
    <property type="entry name" value="P-loop_NTPase"/>
</dbReference>
<dbReference type="AlphaFoldDB" id="A0A803MM31"/>
<sequence>MAMPWSMTLWISKMVWLALAGWISSCLIVADEVASSIRTGDIGAFHSLWSLFELDNILLLSNLVRNSEVEYDSLCRGYIHAYNSGYMVDNLNLELADLIQVIVRYSVYSVPSTSVRSSKNCFEHFLSSRISEAILMAVTKSVVEKLASFAADLALTSATEEIRAAKAARKDLKTMASKLSVICAVLEDAERRQYANESIKIWLRDLKDVVYDIDDLLDEVSTYALQRTANEGHLLIQLSNKIKDLREKLDDIVAKKNDFGLTEHPVEITHVERNPLDTCAYVNMSDIIGRDEARQDVVNILSAIGGARNHPPVLPIVGLGGVGKTALAKLVYHDEWVVRAFDIKLWACLGRVLEKLQDLLRGKKYFLVLDDIWLHDIALWTEFKNMLAVGNDESVILVTTRHANVASVIGTVKPYYLAGLSDHCSWSIFEQLAFIEGDEQRYPDLVQIGRSIVKKCVGVPLLVKTLASFLRNERNKSEWLQVDRKTSLVEVQTQCTNVMRILKLSYDKLPSHSKPSNIRDCRGSKIGFFAG</sequence>
<dbReference type="PANTHER" id="PTHR36766">
    <property type="entry name" value="PLANT BROAD-SPECTRUM MILDEW RESISTANCE PROTEIN RPW8"/>
    <property type="match status" value="1"/>
</dbReference>
<dbReference type="PANTHER" id="PTHR36766:SF57">
    <property type="entry name" value="DISEASE RESISTANCE PROTEIN RGA1"/>
    <property type="match status" value="1"/>
</dbReference>
<keyword evidence="3" id="KW-0611">Plant defense</keyword>
<dbReference type="Gramene" id="AUR62031993-RA">
    <property type="protein sequence ID" value="AUR62031993-RA:cds"/>
    <property type="gene ID" value="AUR62031993"/>
</dbReference>
<organism evidence="8 9">
    <name type="scientific">Chenopodium quinoa</name>
    <name type="common">Quinoa</name>
    <dbReference type="NCBI Taxonomy" id="63459"/>
    <lineage>
        <taxon>Eukaryota</taxon>
        <taxon>Viridiplantae</taxon>
        <taxon>Streptophyta</taxon>
        <taxon>Embryophyta</taxon>
        <taxon>Tracheophyta</taxon>
        <taxon>Spermatophyta</taxon>
        <taxon>Magnoliopsida</taxon>
        <taxon>eudicotyledons</taxon>
        <taxon>Gunneridae</taxon>
        <taxon>Pentapetalae</taxon>
        <taxon>Caryophyllales</taxon>
        <taxon>Chenopodiaceae</taxon>
        <taxon>Chenopodioideae</taxon>
        <taxon>Atripliceae</taxon>
        <taxon>Chenopodium</taxon>
    </lineage>
</organism>
<protein>
    <submittedName>
        <fullName evidence="8">Uncharacterized protein</fullName>
    </submittedName>
</protein>
<dbReference type="GO" id="GO:0006952">
    <property type="term" value="P:defense response"/>
    <property type="evidence" value="ECO:0007669"/>
    <property type="project" value="UniProtKB-KW"/>
</dbReference>
<dbReference type="GO" id="GO:0043531">
    <property type="term" value="F:ADP binding"/>
    <property type="evidence" value="ECO:0007669"/>
    <property type="project" value="InterPro"/>
</dbReference>
<keyword evidence="5" id="KW-0732">Signal</keyword>
<dbReference type="Gene3D" id="1.20.5.4130">
    <property type="match status" value="1"/>
</dbReference>
<evidence type="ECO:0000256" key="2">
    <source>
        <dbReference type="ARBA" id="ARBA00022741"/>
    </source>
</evidence>
<dbReference type="SUPFAM" id="SSF52540">
    <property type="entry name" value="P-loop containing nucleoside triphosphate hydrolases"/>
    <property type="match status" value="1"/>
</dbReference>
<reference evidence="8" key="2">
    <citation type="submission" date="2021-03" db="UniProtKB">
        <authorList>
            <consortium name="EnsemblPlants"/>
        </authorList>
    </citation>
    <scope>IDENTIFICATION</scope>
</reference>
<dbReference type="Pfam" id="PF18052">
    <property type="entry name" value="Rx_N"/>
    <property type="match status" value="1"/>
</dbReference>
<name>A0A803MM31_CHEQI</name>